<organism evidence="3 4">
    <name type="scientific">Haloferax massiliensis</name>
    <dbReference type="NCBI Taxonomy" id="1476858"/>
    <lineage>
        <taxon>Archaea</taxon>
        <taxon>Methanobacteriati</taxon>
        <taxon>Methanobacteriota</taxon>
        <taxon>Stenosarchaea group</taxon>
        <taxon>Halobacteria</taxon>
        <taxon>Halobacteriales</taxon>
        <taxon>Haloferacaceae</taxon>
        <taxon>Haloferax</taxon>
    </lineage>
</organism>
<sequence>MPDDGDVEPAEKPRAGVVTCPSCDLHVAVSEPNDAVELYRRHADVTGHDVEWERVAFDAEVDAEDVKTALVELGERHPDGVELGRLAAALTDSGVAIGDALDAVYDLRMSGEIYEPRDDHVLAV</sequence>
<evidence type="ECO:0000313" key="3">
    <source>
        <dbReference type="EMBL" id="CQR51754.1"/>
    </source>
</evidence>
<dbReference type="EMBL" id="CSTE01000003">
    <property type="protein sequence ID" value="CQR51754.1"/>
    <property type="molecule type" value="Genomic_DNA"/>
</dbReference>
<dbReference type="RefSeq" id="WP_089780018.1">
    <property type="nucleotide sequence ID" value="NZ_CABLRR010000003.1"/>
</dbReference>
<protein>
    <submittedName>
        <fullName evidence="3">Uncharacterized protein</fullName>
    </submittedName>
</protein>
<evidence type="ECO:0000313" key="4">
    <source>
        <dbReference type="Proteomes" id="UP000198902"/>
    </source>
</evidence>
<dbReference type="InterPro" id="IPR057410">
    <property type="entry name" value="HVO_B0008-like_C"/>
</dbReference>
<evidence type="ECO:0000259" key="2">
    <source>
        <dbReference type="Pfam" id="PF25215"/>
    </source>
</evidence>
<dbReference type="OrthoDB" id="264402at2157"/>
<gene>
    <name evidence="3" type="ORF">BN996_02805</name>
</gene>
<evidence type="ECO:0000259" key="1">
    <source>
        <dbReference type="Pfam" id="PF25214"/>
    </source>
</evidence>
<keyword evidence="4" id="KW-1185">Reference proteome</keyword>
<name>A0A0D6JTT3_9EURY</name>
<dbReference type="Pfam" id="PF25215">
    <property type="entry name" value="HVO_B0008_C"/>
    <property type="match status" value="1"/>
</dbReference>
<accession>A0A0D6JTT3</accession>
<proteinExistence type="predicted"/>
<dbReference type="Proteomes" id="UP000198902">
    <property type="component" value="Unassembled WGS sequence"/>
</dbReference>
<dbReference type="Pfam" id="PF25214">
    <property type="entry name" value="HVO_B0008_N"/>
    <property type="match status" value="1"/>
</dbReference>
<feature type="domain" description="HVO-B0008-like N-terminal" evidence="1">
    <location>
        <begin position="17"/>
        <end position="54"/>
    </location>
</feature>
<dbReference type="AlphaFoldDB" id="A0A0D6JTT3"/>
<feature type="domain" description="HVO-B0008-like C-terminal" evidence="2">
    <location>
        <begin position="72"/>
        <end position="121"/>
    </location>
</feature>
<reference evidence="4" key="1">
    <citation type="submission" date="2015-03" db="EMBL/GenBank/DDBJ databases">
        <authorList>
            <person name="Urmite Genomes"/>
        </authorList>
    </citation>
    <scope>NUCLEOTIDE SEQUENCE [LARGE SCALE GENOMIC DNA]</scope>
    <source>
        <strain evidence="4">Arc-Hr</strain>
    </source>
</reference>
<dbReference type="InterPro" id="IPR057409">
    <property type="entry name" value="HVO_B0008-like_N"/>
</dbReference>